<dbReference type="InParanoid" id="A0A7R8UGJ5"/>
<feature type="domain" description="C2H2-type" evidence="9">
    <location>
        <begin position="800"/>
        <end position="824"/>
    </location>
</feature>
<evidence type="ECO:0000256" key="3">
    <source>
        <dbReference type="ARBA" id="ARBA00022737"/>
    </source>
</evidence>
<dbReference type="EMBL" id="LR899010">
    <property type="protein sequence ID" value="CAD7080462.1"/>
    <property type="molecule type" value="Genomic_DNA"/>
</dbReference>
<keyword evidence="11" id="KW-1185">Reference proteome</keyword>
<comment type="subcellular location">
    <subcellularLocation>
        <location evidence="1">Nucleus</location>
    </subcellularLocation>
</comment>
<dbReference type="GO" id="GO:0000978">
    <property type="term" value="F:RNA polymerase II cis-regulatory region sequence-specific DNA binding"/>
    <property type="evidence" value="ECO:0007669"/>
    <property type="project" value="TreeGrafter"/>
</dbReference>
<dbReference type="Gene3D" id="3.30.160.60">
    <property type="entry name" value="Classic Zinc Finger"/>
    <property type="match status" value="10"/>
</dbReference>
<dbReference type="PROSITE" id="PS00028">
    <property type="entry name" value="ZINC_FINGER_C2H2_1"/>
    <property type="match status" value="22"/>
</dbReference>
<dbReference type="InterPro" id="IPR036236">
    <property type="entry name" value="Znf_C2H2_sf"/>
</dbReference>
<feature type="domain" description="C2H2-type" evidence="9">
    <location>
        <begin position="840"/>
        <end position="867"/>
    </location>
</feature>
<sequence length="1267" mass="147485">MDLISLLNSGQHIELKSEEEILNELREDHHIDDNHPGSSSLQQKAKCGRVLISTGGIYSIVCDACNDYFDGMDSFSNHLKTFHSDYGIRKDGWIKVAITEEPTFKTEEIDDQECLAASISVCRIPEYSMSKKSADDVPKNTVTRKDPGKVAQQGSSGSSKIPRKPTGIITDEPIYDGKRLFCITCDRQLNSKKSFLRHKYYHKERICEQGMAISDRDSQEDVSAEAIVKTELDFGDYEIQNPALPTVYNEGSIEISDTDDNTEPGHADSNDSPDLHFQSQGSLSENIFGKIQNKTNSTYRTNLTQGQTSAKERTLNATFSRSGDNFNRKIELIKSDMNPSRASVQLGGATKNEKMRRIKTVFSKTPTFDDKKNFCITCNRKFASRRSFNSHKYLHRRLIRVKQIRFCCEFCPKRFKLDFGLREHIVANHGDEIPKFLQDNPTNLECRFCFKQFEELTQRYQHEQSHGGEKRPYRCSLCVNSFSNHLKRKIHKLIHRKDGWNPKKQVRFMFSENPKFNDKKRFCITCNCGFATKSSLDRHKQEHRMRIRKGQGIVPKARALCASEDAEEMKLHSNNSMDSYCFSEDSSQTSCGEMQSKIAAIADTHIKDEMASPDEYTSSSDESDEQYAYMASIVFTLEPEFNEEKMFCITCNCQLDSKEAFRAHKEGHKAKIRKWKVNQGMLPKATISCEFCPDQFGSELGLRKHAARHHGDMIPTHFKDDPTYLKCRFCHKQFEKPTERYAHEKSHAGEEKQYKCPLCPKSFKDQFQRRIHESLHRKNGWKPNEHVRMVFSENPQFDDEKCFCITCNRQFGSKDSLRRHKRTHLIKIHLKQGIRAKVATYCEFCTRQFKSESGLRQHLLAHHGDKIPSSLKDDPTYLQCKFCFKQFDKPTERYRHEKNHPKVEMPYQCPLCPQLFTTLCNRKYHELTHKGDGEQPKEQTSFVFSENPKFDDKKCFCITCNRKFVSKESLYRHKRAHKMKIRLKQDTEPPKVTTYCEFCSRYFKSEDGLRRHLVTHHGDKIPSSFKDDPTYLQCKFCFKQFDKPTDRHRHEESHPRKERPYKCPQCPQFFTTLSNRKSHEVTHKGDGRKPAQPISIVYSENPEFDDEKIFCITCNRGFASKVSFYNHKQKHRIGIRKKQGILPKASFRCELCSKKFMSDLGLRQHIVQHHGDTIPASFKDDPTYLKCRFCHKQFEKPTDRYSHEKIHANEEKPYKCSTCSKVFGRSTERKTHETVHSKARPFRCTQCPNSYKILSSLNRHIQTVHSD</sequence>
<keyword evidence="3" id="KW-0677">Repeat</keyword>
<dbReference type="Pfam" id="PF13894">
    <property type="entry name" value="zf-C2H2_4"/>
    <property type="match status" value="2"/>
</dbReference>
<dbReference type="Pfam" id="PF00096">
    <property type="entry name" value="zf-C2H2"/>
    <property type="match status" value="3"/>
</dbReference>
<feature type="domain" description="C2H2-type" evidence="9">
    <location>
        <begin position="907"/>
        <end position="934"/>
    </location>
</feature>
<feature type="domain" description="C2H2-type" evidence="9">
    <location>
        <begin position="444"/>
        <end position="471"/>
    </location>
</feature>
<dbReference type="GO" id="GO:0005634">
    <property type="term" value="C:nucleus"/>
    <property type="evidence" value="ECO:0007669"/>
    <property type="project" value="UniProtKB-SubCell"/>
</dbReference>
<dbReference type="InterPro" id="IPR003604">
    <property type="entry name" value="Matrin/U1-like-C_Znf_C2H2"/>
</dbReference>
<dbReference type="Proteomes" id="UP000594454">
    <property type="component" value="Chromosome 2"/>
</dbReference>
<keyword evidence="4 7" id="KW-0863">Zinc-finger</keyword>
<keyword evidence="6" id="KW-0539">Nucleus</keyword>
<dbReference type="OrthoDB" id="7728048at2759"/>
<name>A0A7R8UGJ5_HERIL</name>
<evidence type="ECO:0000256" key="2">
    <source>
        <dbReference type="ARBA" id="ARBA00022723"/>
    </source>
</evidence>
<feature type="domain" description="C2H2-type" evidence="9">
    <location>
        <begin position="1061"/>
        <end position="1088"/>
    </location>
</feature>
<keyword evidence="2" id="KW-0479">Metal-binding</keyword>
<accession>A0A7R8UGJ5</accession>
<feature type="domain" description="C2H2-type" evidence="9">
    <location>
        <begin position="725"/>
        <end position="752"/>
    </location>
</feature>
<dbReference type="SUPFAM" id="SSF57667">
    <property type="entry name" value="beta-beta-alpha zinc fingers"/>
    <property type="match status" value="7"/>
</dbReference>
<evidence type="ECO:0000256" key="5">
    <source>
        <dbReference type="ARBA" id="ARBA00022833"/>
    </source>
</evidence>
<evidence type="ECO:0000256" key="4">
    <source>
        <dbReference type="ARBA" id="ARBA00022771"/>
    </source>
</evidence>
<evidence type="ECO:0000256" key="8">
    <source>
        <dbReference type="SAM" id="MobiDB-lite"/>
    </source>
</evidence>
<gene>
    <name evidence="10" type="ORF">HERILL_LOCUS3615</name>
</gene>
<dbReference type="PANTHER" id="PTHR24376">
    <property type="entry name" value="ZINC FINGER PROTEIN"/>
    <property type="match status" value="1"/>
</dbReference>
<feature type="domain" description="C2H2-type" evidence="9">
    <location>
        <begin position="1032"/>
        <end position="1059"/>
    </location>
</feature>
<feature type="domain" description="C2H2-type" evidence="9">
    <location>
        <begin position="994"/>
        <end position="1021"/>
    </location>
</feature>
<evidence type="ECO:0000256" key="7">
    <source>
        <dbReference type="PROSITE-ProRule" id="PRU00042"/>
    </source>
</evidence>
<feature type="compositionally biased region" description="Basic and acidic residues" evidence="8">
    <location>
        <begin position="132"/>
        <end position="148"/>
    </location>
</feature>
<dbReference type="InterPro" id="IPR013087">
    <property type="entry name" value="Znf_C2H2_type"/>
</dbReference>
<dbReference type="GO" id="GO:0008270">
    <property type="term" value="F:zinc ion binding"/>
    <property type="evidence" value="ECO:0007669"/>
    <property type="project" value="UniProtKB-KW"/>
</dbReference>
<protein>
    <recommendedName>
        <fullName evidence="9">C2H2-type domain-containing protein</fullName>
    </recommendedName>
</protein>
<dbReference type="GO" id="GO:0001228">
    <property type="term" value="F:DNA-binding transcription activator activity, RNA polymerase II-specific"/>
    <property type="evidence" value="ECO:0007669"/>
    <property type="project" value="TreeGrafter"/>
</dbReference>
<feature type="domain" description="C2H2-type" evidence="9">
    <location>
        <begin position="953"/>
        <end position="977"/>
    </location>
</feature>
<dbReference type="SMART" id="SM00355">
    <property type="entry name" value="ZnF_C2H2"/>
    <property type="match status" value="24"/>
</dbReference>
<feature type="region of interest" description="Disordered" evidence="8">
    <location>
        <begin position="254"/>
        <end position="279"/>
    </location>
</feature>
<evidence type="ECO:0000256" key="1">
    <source>
        <dbReference type="ARBA" id="ARBA00004123"/>
    </source>
</evidence>
<dbReference type="AlphaFoldDB" id="A0A7R8UGJ5"/>
<feature type="domain" description="C2H2-type" evidence="9">
    <location>
        <begin position="1242"/>
        <end position="1267"/>
    </location>
</feature>
<feature type="domain" description="C2H2-type" evidence="9">
    <location>
        <begin position="406"/>
        <end position="434"/>
    </location>
</feature>
<reference evidence="10 11" key="1">
    <citation type="submission" date="2020-11" db="EMBL/GenBank/DDBJ databases">
        <authorList>
            <person name="Wallbank WR R."/>
            <person name="Pardo Diaz C."/>
            <person name="Kozak K."/>
            <person name="Martin S."/>
            <person name="Jiggins C."/>
            <person name="Moest M."/>
            <person name="Warren A I."/>
            <person name="Generalovic N T."/>
            <person name="Byers J.R.P. K."/>
            <person name="Montejo-Kovacevich G."/>
            <person name="Yen C E."/>
        </authorList>
    </citation>
    <scope>NUCLEOTIDE SEQUENCE [LARGE SCALE GENOMIC DNA]</scope>
</reference>
<feature type="region of interest" description="Disordered" evidence="8">
    <location>
        <begin position="132"/>
        <end position="170"/>
    </location>
</feature>
<proteinExistence type="predicted"/>
<dbReference type="PROSITE" id="PS50157">
    <property type="entry name" value="ZINC_FINGER_C2H2_2"/>
    <property type="match status" value="15"/>
</dbReference>
<evidence type="ECO:0000256" key="6">
    <source>
        <dbReference type="ARBA" id="ARBA00023242"/>
    </source>
</evidence>
<feature type="domain" description="C2H2-type" evidence="9">
    <location>
        <begin position="754"/>
        <end position="776"/>
    </location>
</feature>
<keyword evidence="5" id="KW-0862">Zinc</keyword>
<evidence type="ECO:0000313" key="11">
    <source>
        <dbReference type="Proteomes" id="UP000594454"/>
    </source>
</evidence>
<evidence type="ECO:0000313" key="10">
    <source>
        <dbReference type="EMBL" id="CAD7080462.1"/>
    </source>
</evidence>
<dbReference type="SMART" id="SM00451">
    <property type="entry name" value="ZnF_U1"/>
    <property type="match status" value="6"/>
</dbReference>
<feature type="domain" description="C2H2-type" evidence="9">
    <location>
        <begin position="1147"/>
        <end position="1174"/>
    </location>
</feature>
<evidence type="ECO:0000259" key="9">
    <source>
        <dbReference type="PROSITE" id="PS50157"/>
    </source>
</evidence>
<feature type="domain" description="C2H2-type" evidence="9">
    <location>
        <begin position="1185"/>
        <end position="1212"/>
    </location>
</feature>
<feature type="domain" description="C2H2-type" evidence="9">
    <location>
        <begin position="1214"/>
        <end position="1241"/>
    </location>
</feature>
<organism evidence="10 11">
    <name type="scientific">Hermetia illucens</name>
    <name type="common">Black soldier fly</name>
    <dbReference type="NCBI Taxonomy" id="343691"/>
    <lineage>
        <taxon>Eukaryota</taxon>
        <taxon>Metazoa</taxon>
        <taxon>Ecdysozoa</taxon>
        <taxon>Arthropoda</taxon>
        <taxon>Hexapoda</taxon>
        <taxon>Insecta</taxon>
        <taxon>Pterygota</taxon>
        <taxon>Neoptera</taxon>
        <taxon>Endopterygota</taxon>
        <taxon>Diptera</taxon>
        <taxon>Brachycera</taxon>
        <taxon>Stratiomyomorpha</taxon>
        <taxon>Stratiomyidae</taxon>
        <taxon>Hermetiinae</taxon>
        <taxon>Hermetia</taxon>
    </lineage>
</organism>
<dbReference type="PANTHER" id="PTHR24376:SF216">
    <property type="entry name" value="ZINC FINGER PROTEIN 420-LIKE"/>
    <property type="match status" value="1"/>
</dbReference>